<feature type="transmembrane region" description="Helical" evidence="1">
    <location>
        <begin position="51"/>
        <end position="71"/>
    </location>
</feature>
<keyword evidence="1" id="KW-1133">Transmembrane helix</keyword>
<protein>
    <recommendedName>
        <fullName evidence="4">Histidinol dehydrogenase</fullName>
    </recommendedName>
</protein>
<organism evidence="2 3">
    <name type="scientific">Paramicrobacterium agarici</name>
    <dbReference type="NCBI Taxonomy" id="630514"/>
    <lineage>
        <taxon>Bacteria</taxon>
        <taxon>Bacillati</taxon>
        <taxon>Actinomycetota</taxon>
        <taxon>Actinomycetes</taxon>
        <taxon>Micrococcales</taxon>
        <taxon>Microbacteriaceae</taxon>
        <taxon>Paramicrobacterium</taxon>
    </lineage>
</organism>
<dbReference type="AlphaFoldDB" id="A0A2A9E0G5"/>
<comment type="caution">
    <text evidence="2">The sequence shown here is derived from an EMBL/GenBank/DDBJ whole genome shotgun (WGS) entry which is preliminary data.</text>
</comment>
<dbReference type="EMBL" id="PDJE01000001">
    <property type="protein sequence ID" value="PFG31670.1"/>
    <property type="molecule type" value="Genomic_DNA"/>
</dbReference>
<evidence type="ECO:0000313" key="3">
    <source>
        <dbReference type="Proteomes" id="UP000221369"/>
    </source>
</evidence>
<keyword evidence="3" id="KW-1185">Reference proteome</keyword>
<accession>A0A2A9E0G5</accession>
<gene>
    <name evidence="2" type="ORF">ATJ78_2648</name>
</gene>
<evidence type="ECO:0000256" key="1">
    <source>
        <dbReference type="SAM" id="Phobius"/>
    </source>
</evidence>
<feature type="transmembrane region" description="Helical" evidence="1">
    <location>
        <begin position="83"/>
        <end position="105"/>
    </location>
</feature>
<feature type="transmembrane region" description="Helical" evidence="1">
    <location>
        <begin position="135"/>
        <end position="159"/>
    </location>
</feature>
<keyword evidence="1" id="KW-0812">Transmembrane</keyword>
<name>A0A2A9E0G5_9MICO</name>
<dbReference type="Proteomes" id="UP000221369">
    <property type="component" value="Unassembled WGS sequence"/>
</dbReference>
<reference evidence="2 3" key="1">
    <citation type="submission" date="2017-10" db="EMBL/GenBank/DDBJ databases">
        <title>Sequencing the genomes of 1000 actinobacteria strains.</title>
        <authorList>
            <person name="Klenk H.-P."/>
        </authorList>
    </citation>
    <scope>NUCLEOTIDE SEQUENCE [LARGE SCALE GENOMIC DNA]</scope>
    <source>
        <strain evidence="2 3">DSM 21798</strain>
    </source>
</reference>
<feature type="transmembrane region" description="Helical" evidence="1">
    <location>
        <begin position="112"/>
        <end position="129"/>
    </location>
</feature>
<sequence length="173" mass="17895">MTAEPSRRADGAHSTHRYDSLVSTAPEWQHPDAHDDADAPVGGEPSTLSRIVTALITLVLGVVYGIVGTVGHTLTLTPLGITIPYGLVLGLIGVLALLLGLRLVIAERLPSIAAGIGIVGIVALFSLPSPGGSVLITQSVLGLVWLFGVPLVAAIVLAWPRLPERNLRTGTPA</sequence>
<keyword evidence="1" id="KW-0472">Membrane</keyword>
<evidence type="ECO:0000313" key="2">
    <source>
        <dbReference type="EMBL" id="PFG31670.1"/>
    </source>
</evidence>
<evidence type="ECO:0008006" key="4">
    <source>
        <dbReference type="Google" id="ProtNLM"/>
    </source>
</evidence>
<proteinExistence type="predicted"/>